<keyword evidence="3" id="KW-1185">Reference proteome</keyword>
<evidence type="ECO:0000313" key="2">
    <source>
        <dbReference type="EMBL" id="KAF3611845.1"/>
    </source>
</evidence>
<reference evidence="2 3" key="1">
    <citation type="journal article" date="2020" name="BMC Genomics">
        <title>Intraspecific diversification of the crop wild relative Brassica cretica Lam. using demographic model selection.</title>
        <authorList>
            <person name="Kioukis A."/>
            <person name="Michalopoulou V.A."/>
            <person name="Briers L."/>
            <person name="Pirintsos S."/>
            <person name="Studholme D.J."/>
            <person name="Pavlidis P."/>
            <person name="Sarris P.F."/>
        </authorList>
    </citation>
    <scope>NUCLEOTIDE SEQUENCE [LARGE SCALE GENOMIC DNA]</scope>
    <source>
        <strain evidence="3">cv. PFS-1207/04</strain>
    </source>
</reference>
<name>A0ABQ7F8Z3_BRACR</name>
<evidence type="ECO:0000313" key="3">
    <source>
        <dbReference type="Proteomes" id="UP000266723"/>
    </source>
</evidence>
<proteinExistence type="predicted"/>
<dbReference type="Proteomes" id="UP000266723">
    <property type="component" value="Unassembled WGS sequence"/>
</dbReference>
<accession>A0ABQ7F8Z3</accession>
<evidence type="ECO:0008006" key="4">
    <source>
        <dbReference type="Google" id="ProtNLM"/>
    </source>
</evidence>
<organism evidence="2 3">
    <name type="scientific">Brassica cretica</name>
    <name type="common">Mustard</name>
    <dbReference type="NCBI Taxonomy" id="69181"/>
    <lineage>
        <taxon>Eukaryota</taxon>
        <taxon>Viridiplantae</taxon>
        <taxon>Streptophyta</taxon>
        <taxon>Embryophyta</taxon>
        <taxon>Tracheophyta</taxon>
        <taxon>Spermatophyta</taxon>
        <taxon>Magnoliopsida</taxon>
        <taxon>eudicotyledons</taxon>
        <taxon>Gunneridae</taxon>
        <taxon>Pentapetalae</taxon>
        <taxon>rosids</taxon>
        <taxon>malvids</taxon>
        <taxon>Brassicales</taxon>
        <taxon>Brassicaceae</taxon>
        <taxon>Brassiceae</taxon>
        <taxon>Brassica</taxon>
    </lineage>
</organism>
<feature type="region of interest" description="Disordered" evidence="1">
    <location>
        <begin position="1"/>
        <end position="33"/>
    </location>
</feature>
<dbReference type="EMBL" id="QGKV02000297">
    <property type="protein sequence ID" value="KAF3611845.1"/>
    <property type="molecule type" value="Genomic_DNA"/>
</dbReference>
<sequence>MSEPSVLQKSRAPDSDATWERTRNDLPTLHGSVPEVVVPGSEAETDSEALGSVVESRIRKYRFWKRNGISDSYLEANMNSSDDATVDDKAPLWIYVNKIEKIAGGGSWRFECKFCSNTYVESYTRVLTHLLQEGVKGIKGCFVGFGHF</sequence>
<evidence type="ECO:0000256" key="1">
    <source>
        <dbReference type="SAM" id="MobiDB-lite"/>
    </source>
</evidence>
<comment type="caution">
    <text evidence="2">The sequence shown here is derived from an EMBL/GenBank/DDBJ whole genome shotgun (WGS) entry which is preliminary data.</text>
</comment>
<feature type="compositionally biased region" description="Basic and acidic residues" evidence="1">
    <location>
        <begin position="11"/>
        <end position="24"/>
    </location>
</feature>
<gene>
    <name evidence="2" type="ORF">DY000_02046574</name>
</gene>
<protein>
    <recommendedName>
        <fullName evidence="4">BED-type domain-containing protein</fullName>
    </recommendedName>
</protein>